<dbReference type="GO" id="GO:0043386">
    <property type="term" value="P:mycotoxin biosynthetic process"/>
    <property type="evidence" value="ECO:0007669"/>
    <property type="project" value="InterPro"/>
</dbReference>
<evidence type="ECO:0000313" key="2">
    <source>
        <dbReference type="EMBL" id="WQF90158.1"/>
    </source>
</evidence>
<dbReference type="EMBL" id="CP137314">
    <property type="protein sequence ID" value="WQF90158.1"/>
    <property type="molecule type" value="Genomic_DNA"/>
</dbReference>
<keyword evidence="3" id="KW-1185">Reference proteome</keyword>
<dbReference type="RefSeq" id="XP_062787379.1">
    <property type="nucleotide sequence ID" value="XM_062931328.1"/>
</dbReference>
<dbReference type="Proteomes" id="UP001322277">
    <property type="component" value="Chromosome 10"/>
</dbReference>
<name>A0AAX4J436_9PEZI</name>
<dbReference type="PANTHER" id="PTHR33365:SF7">
    <property type="entry name" value="TAT PATHWAY SIGNAL SEQUENCE"/>
    <property type="match status" value="1"/>
</dbReference>
<protein>
    <submittedName>
        <fullName evidence="2">Mycotoxin biosynthesis protein UstYa</fullName>
    </submittedName>
</protein>
<sequence length="116" mass="13399">MGSDVSNTKIYFRSVTPALSAVEWREHKLSLEDRIQEKGSFSGRPRPDLDKAWHDLLNAENIDIEPEYMRHLGRENNGIAAPDGNSYLSTLNIYHKIHCLNRIKQFMCPDYYFPGS</sequence>
<accession>A0AAX4J436</accession>
<proteinExistence type="inferred from homology"/>
<comment type="similarity">
    <text evidence="1">Belongs to the ustYa family.</text>
</comment>
<dbReference type="Pfam" id="PF11807">
    <property type="entry name" value="UstYa"/>
    <property type="match status" value="1"/>
</dbReference>
<dbReference type="PANTHER" id="PTHR33365">
    <property type="entry name" value="YALI0B05434P"/>
    <property type="match status" value="1"/>
</dbReference>
<evidence type="ECO:0000313" key="3">
    <source>
        <dbReference type="Proteomes" id="UP001322277"/>
    </source>
</evidence>
<gene>
    <name evidence="2" type="ORF">CDEST_15172</name>
</gene>
<reference evidence="3" key="1">
    <citation type="journal article" date="2023" name="bioRxiv">
        <title>Complete genome of the Medicago anthracnose fungus, Colletotrichum destructivum, reveals a mini-chromosome-like region within a core chromosome.</title>
        <authorList>
            <person name="Lapalu N."/>
            <person name="Simon A."/>
            <person name="Lu A."/>
            <person name="Plaumann P.-L."/>
            <person name="Amselem J."/>
            <person name="Pigne S."/>
            <person name="Auger A."/>
            <person name="Koch C."/>
            <person name="Dallery J.-F."/>
            <person name="O'Connell R.J."/>
        </authorList>
    </citation>
    <scope>NUCLEOTIDE SEQUENCE [LARGE SCALE GENOMIC DNA]</scope>
    <source>
        <strain evidence="3">CBS 520.97</strain>
    </source>
</reference>
<dbReference type="GeneID" id="87951672"/>
<dbReference type="KEGG" id="cdet:87951672"/>
<evidence type="ECO:0000256" key="1">
    <source>
        <dbReference type="ARBA" id="ARBA00035112"/>
    </source>
</evidence>
<dbReference type="InterPro" id="IPR021765">
    <property type="entry name" value="UstYa-like"/>
</dbReference>
<organism evidence="2 3">
    <name type="scientific">Colletotrichum destructivum</name>
    <dbReference type="NCBI Taxonomy" id="34406"/>
    <lineage>
        <taxon>Eukaryota</taxon>
        <taxon>Fungi</taxon>
        <taxon>Dikarya</taxon>
        <taxon>Ascomycota</taxon>
        <taxon>Pezizomycotina</taxon>
        <taxon>Sordariomycetes</taxon>
        <taxon>Hypocreomycetidae</taxon>
        <taxon>Glomerellales</taxon>
        <taxon>Glomerellaceae</taxon>
        <taxon>Colletotrichum</taxon>
        <taxon>Colletotrichum destructivum species complex</taxon>
    </lineage>
</organism>
<dbReference type="AlphaFoldDB" id="A0AAX4J436"/>